<evidence type="ECO:0000256" key="4">
    <source>
        <dbReference type="ARBA" id="ARBA00023001"/>
    </source>
</evidence>
<dbReference type="EMBL" id="NLAX01000008">
    <property type="protein sequence ID" value="PKS11374.1"/>
    <property type="molecule type" value="Genomic_DNA"/>
</dbReference>
<protein>
    <recommendedName>
        <fullName evidence="9">Glucanase</fullName>
        <ecNumber evidence="9">3.2.1.-</ecNumber>
    </recommendedName>
</protein>
<organism evidence="11 12">
    <name type="scientific">Lomentospora prolificans</name>
    <dbReference type="NCBI Taxonomy" id="41688"/>
    <lineage>
        <taxon>Eukaryota</taxon>
        <taxon>Fungi</taxon>
        <taxon>Dikarya</taxon>
        <taxon>Ascomycota</taxon>
        <taxon>Pezizomycotina</taxon>
        <taxon>Sordariomycetes</taxon>
        <taxon>Hypocreomycetidae</taxon>
        <taxon>Microascales</taxon>
        <taxon>Microascaceae</taxon>
        <taxon>Lomentospora</taxon>
    </lineage>
</organism>
<evidence type="ECO:0000256" key="1">
    <source>
        <dbReference type="ARBA" id="ARBA00000966"/>
    </source>
</evidence>
<feature type="signal peptide" evidence="10">
    <location>
        <begin position="1"/>
        <end position="20"/>
    </location>
</feature>
<evidence type="ECO:0000256" key="9">
    <source>
        <dbReference type="RuleBase" id="RU361164"/>
    </source>
</evidence>
<evidence type="ECO:0000256" key="6">
    <source>
        <dbReference type="ARBA" id="ARBA00023277"/>
    </source>
</evidence>
<evidence type="ECO:0000256" key="7">
    <source>
        <dbReference type="ARBA" id="ARBA00023295"/>
    </source>
</evidence>
<dbReference type="EC" id="3.2.1.-" evidence="9"/>
<proteinExistence type="inferred from homology"/>
<evidence type="ECO:0000313" key="12">
    <source>
        <dbReference type="Proteomes" id="UP000233524"/>
    </source>
</evidence>
<comment type="similarity">
    <text evidence="2 9">Belongs to the glycosyl hydrolase 7 (cellulase C) family.</text>
</comment>
<keyword evidence="3 9" id="KW-0378">Hydrolase</keyword>
<dbReference type="InterPro" id="IPR013320">
    <property type="entry name" value="ConA-like_dom_sf"/>
</dbReference>
<dbReference type="SUPFAM" id="SSF49899">
    <property type="entry name" value="Concanavalin A-like lectins/glucanases"/>
    <property type="match status" value="1"/>
</dbReference>
<dbReference type="PRINTS" id="PR00734">
    <property type="entry name" value="GLHYDRLASE7"/>
</dbReference>
<accession>A0A2N3NG09</accession>
<keyword evidence="8 9" id="KW-0624">Polysaccharide degradation</keyword>
<keyword evidence="5" id="KW-0325">Glycoprotein</keyword>
<gene>
    <name evidence="11" type="ORF">jhhlp_003136</name>
</gene>
<dbReference type="InterPro" id="IPR037019">
    <property type="entry name" value="Glyco_hydro_7_sf"/>
</dbReference>
<comment type="caution">
    <text evidence="11">The sequence shown here is derived from an EMBL/GenBank/DDBJ whole genome shotgun (WGS) entry which is preliminary data.</text>
</comment>
<dbReference type="PANTHER" id="PTHR33753:SF1">
    <property type="entry name" value="ENDO-BETA-1,4-GLUCANASE CELB"/>
    <property type="match status" value="1"/>
</dbReference>
<keyword evidence="12" id="KW-1185">Reference proteome</keyword>
<dbReference type="GO" id="GO:0030245">
    <property type="term" value="P:cellulose catabolic process"/>
    <property type="evidence" value="ECO:0007669"/>
    <property type="project" value="UniProtKB-KW"/>
</dbReference>
<keyword evidence="7 9" id="KW-0326">Glycosidase</keyword>
<keyword evidence="10" id="KW-0732">Signal</keyword>
<evidence type="ECO:0000256" key="3">
    <source>
        <dbReference type="ARBA" id="ARBA00022801"/>
    </source>
</evidence>
<dbReference type="STRING" id="41688.A0A2N3NG09"/>
<dbReference type="CDD" id="cd07999">
    <property type="entry name" value="GH7_CBH_EG"/>
    <property type="match status" value="1"/>
</dbReference>
<dbReference type="GO" id="GO:0008810">
    <property type="term" value="F:cellulase activity"/>
    <property type="evidence" value="ECO:0007669"/>
    <property type="project" value="UniProtKB-EC"/>
</dbReference>
<name>A0A2N3NG09_9PEZI</name>
<dbReference type="Gene3D" id="2.70.100.10">
    <property type="entry name" value="Glycoside hydrolase, family 7, domain"/>
    <property type="match status" value="1"/>
</dbReference>
<dbReference type="VEuPathDB" id="FungiDB:jhhlp_003136"/>
<dbReference type="AlphaFoldDB" id="A0A2N3NG09"/>
<evidence type="ECO:0000256" key="5">
    <source>
        <dbReference type="ARBA" id="ARBA00023180"/>
    </source>
</evidence>
<comment type="catalytic activity">
    <reaction evidence="1">
        <text>Endohydrolysis of (1-&gt;4)-beta-D-glucosidic linkages in cellulose, lichenin and cereal beta-D-glucans.</text>
        <dbReference type="EC" id="3.2.1.4"/>
    </reaction>
</comment>
<dbReference type="OrthoDB" id="412382at2759"/>
<feature type="chain" id="PRO_5014839896" description="Glucanase" evidence="10">
    <location>
        <begin position="21"/>
        <end position="427"/>
    </location>
</feature>
<evidence type="ECO:0000256" key="8">
    <source>
        <dbReference type="ARBA" id="ARBA00023326"/>
    </source>
</evidence>
<reference evidence="11 12" key="1">
    <citation type="journal article" date="2017" name="G3 (Bethesda)">
        <title>First Draft Genome Sequence of the Pathogenic Fungus Lomentospora prolificans (Formerly Scedosporium prolificans).</title>
        <authorList>
            <person name="Luo R."/>
            <person name="Zimin A."/>
            <person name="Workman R."/>
            <person name="Fan Y."/>
            <person name="Pertea G."/>
            <person name="Grossman N."/>
            <person name="Wear M.P."/>
            <person name="Jia B."/>
            <person name="Miller H."/>
            <person name="Casadevall A."/>
            <person name="Timp W."/>
            <person name="Zhang S.X."/>
            <person name="Salzberg S.L."/>
        </authorList>
    </citation>
    <scope>NUCLEOTIDE SEQUENCE [LARGE SCALE GENOMIC DNA]</scope>
    <source>
        <strain evidence="11 12">JHH-5317</strain>
    </source>
</reference>
<sequence>VPVTMAFLLTSTLLAGLAAAQSVGEAPEVHPKLTTWKCTLDDGCVAQDTALVIDALSHWVHQKDDPSLGCGNWGSGPNATVCPDVETCQENCIMEGVSDYEGYGVFTDGGSLTLKHLREDGSVSSPRVYLLNEAEDEYEMIQLTGYEFTFDVDASKLPCGMNGALYMSEMAADGGKSELNTGGAAYGTGYCDAQCYTTPFINGVGNIDAKGSCCNELDIWEANSRSTHLAPHPCNVTGLYECTGDECAFDGICDKNGCGYNPYRVDQFEYYGPELTVDTSRPFTVVTQFPADDEGKLKEIHRLYIQDGKVIKNAAINVEGLPTYNYMTDEFCEATGSERFMDLGALAGMGDAMTRGMVLCMSIWWDEGGHMTWLDSEEAGPCKEGEGDPKNILNVEADPTVIFSNIKWGEIGSTFKPECKKKAKRSF</sequence>
<dbReference type="Pfam" id="PF00840">
    <property type="entry name" value="Glyco_hydro_7"/>
    <property type="match status" value="1"/>
</dbReference>
<keyword evidence="4 9" id="KW-0136">Cellulose degradation</keyword>
<evidence type="ECO:0000256" key="2">
    <source>
        <dbReference type="ARBA" id="ARBA00006044"/>
    </source>
</evidence>
<feature type="non-terminal residue" evidence="11">
    <location>
        <position position="1"/>
    </location>
</feature>
<dbReference type="Proteomes" id="UP000233524">
    <property type="component" value="Unassembled WGS sequence"/>
</dbReference>
<keyword evidence="6" id="KW-0119">Carbohydrate metabolism</keyword>
<evidence type="ECO:0000313" key="11">
    <source>
        <dbReference type="EMBL" id="PKS11374.1"/>
    </source>
</evidence>
<dbReference type="PANTHER" id="PTHR33753">
    <property type="entry name" value="1,4-BETA-D-GLUCAN CELLOBIOHYDROLASE B"/>
    <property type="match status" value="1"/>
</dbReference>
<dbReference type="InterPro" id="IPR001722">
    <property type="entry name" value="Glyco_hydro_7"/>
</dbReference>
<evidence type="ECO:0000256" key="10">
    <source>
        <dbReference type="SAM" id="SignalP"/>
    </source>
</evidence>
<dbReference type="InParanoid" id="A0A2N3NG09"/>